<dbReference type="Proteomes" id="UP000631114">
    <property type="component" value="Unassembled WGS sequence"/>
</dbReference>
<dbReference type="OrthoDB" id="5835829at2759"/>
<proteinExistence type="inferred from homology"/>
<dbReference type="FunFam" id="3.40.50.2000:FF:000019">
    <property type="entry name" value="Glycosyltransferase"/>
    <property type="match status" value="1"/>
</dbReference>
<dbReference type="CDD" id="cd03784">
    <property type="entry name" value="GT1_Gtf-like"/>
    <property type="match status" value="1"/>
</dbReference>
<comment type="caution">
    <text evidence="5">The sequence shown here is derived from an EMBL/GenBank/DDBJ whole genome shotgun (WGS) entry which is preliminary data.</text>
</comment>
<dbReference type="PROSITE" id="PS00375">
    <property type="entry name" value="UDPGT"/>
    <property type="match status" value="1"/>
</dbReference>
<accession>A0A835LS53</accession>
<evidence type="ECO:0000313" key="6">
    <source>
        <dbReference type="Proteomes" id="UP000631114"/>
    </source>
</evidence>
<dbReference type="Pfam" id="PF00201">
    <property type="entry name" value="UDPGT"/>
    <property type="match status" value="1"/>
</dbReference>
<dbReference type="Gene3D" id="3.40.50.2000">
    <property type="entry name" value="Glycogen Phosphorylase B"/>
    <property type="match status" value="2"/>
</dbReference>
<keyword evidence="6" id="KW-1185">Reference proteome</keyword>
<dbReference type="GO" id="GO:0080044">
    <property type="term" value="F:quercetin 7-O-glucosyltransferase activity"/>
    <property type="evidence" value="ECO:0007669"/>
    <property type="project" value="TreeGrafter"/>
</dbReference>
<dbReference type="EMBL" id="JADFTS010000006">
    <property type="protein sequence ID" value="KAF9602872.1"/>
    <property type="molecule type" value="Genomic_DNA"/>
</dbReference>
<dbReference type="InterPro" id="IPR002213">
    <property type="entry name" value="UDP_glucos_trans"/>
</dbReference>
<gene>
    <name evidence="5" type="ORF">IFM89_031818</name>
</gene>
<evidence type="ECO:0000256" key="4">
    <source>
        <dbReference type="RuleBase" id="RU362057"/>
    </source>
</evidence>
<dbReference type="AlphaFoldDB" id="A0A835LS53"/>
<name>A0A835LS53_9MAGN</name>
<evidence type="ECO:0000256" key="2">
    <source>
        <dbReference type="ARBA" id="ARBA00022679"/>
    </source>
</evidence>
<dbReference type="GO" id="GO:0080043">
    <property type="term" value="F:quercetin 3-O-glucosyltransferase activity"/>
    <property type="evidence" value="ECO:0007669"/>
    <property type="project" value="TreeGrafter"/>
</dbReference>
<comment type="similarity">
    <text evidence="1 3">Belongs to the UDP-glycosyltransferase family.</text>
</comment>
<dbReference type="InterPro" id="IPR035595">
    <property type="entry name" value="UDP_glycos_trans_CS"/>
</dbReference>
<keyword evidence="2 3" id="KW-0808">Transferase</keyword>
<evidence type="ECO:0000313" key="5">
    <source>
        <dbReference type="EMBL" id="KAF9602872.1"/>
    </source>
</evidence>
<dbReference type="PANTHER" id="PTHR11926:SF1553">
    <property type="entry name" value="GLYCOSYLTRANSFERASE"/>
    <property type="match status" value="1"/>
</dbReference>
<dbReference type="SUPFAM" id="SSF53756">
    <property type="entry name" value="UDP-Glycosyltransferase/glycogen phosphorylase"/>
    <property type="match status" value="1"/>
</dbReference>
<organism evidence="5 6">
    <name type="scientific">Coptis chinensis</name>
    <dbReference type="NCBI Taxonomy" id="261450"/>
    <lineage>
        <taxon>Eukaryota</taxon>
        <taxon>Viridiplantae</taxon>
        <taxon>Streptophyta</taxon>
        <taxon>Embryophyta</taxon>
        <taxon>Tracheophyta</taxon>
        <taxon>Spermatophyta</taxon>
        <taxon>Magnoliopsida</taxon>
        <taxon>Ranunculales</taxon>
        <taxon>Ranunculaceae</taxon>
        <taxon>Coptidoideae</taxon>
        <taxon>Coptis</taxon>
    </lineage>
</organism>
<dbReference type="EC" id="2.4.1.-" evidence="4"/>
<sequence>MCKEMRGSPKGHVVLFPFPAQGHTTPILQFAKRLASKGVKTTLATTVYVSKTMHIKNCNVGIETISDGFDETGSFQAVDYFKSFEEVGSRTLTEIINKYSNDRSGECDYAPVTCLLCDSIIPWGLNVGKKLGLVTGIFYTQSCSVTSMFYHIKQGNLSVPVEKPTVSIPGLPLLANEDLPSCVSVLEGTTPSALSLLMGQFANVENADWLLYNTFEELESEILNWMRELWQVRSIGPTTPSMYLDKRVEGDTENSFYMFKPSDATYIKWLNARENGSVLYISFGSVATLDEEQMEELICGIKQSERDFIWVVREKEQSKLPANFAEEMLQKGLVVPWCSQVEVLAHEAVGCFLTHCGWNSTIEALGLGVPMVAMPNIWDQPTNAKFVEDVWEIGVRVKPDDNGIVRRGELERCIREVMEGESGKVFKANASRWREAAKNAVGAGGSSDLNIDEFVLSITYP</sequence>
<evidence type="ECO:0000256" key="1">
    <source>
        <dbReference type="ARBA" id="ARBA00009995"/>
    </source>
</evidence>
<protein>
    <recommendedName>
        <fullName evidence="4">Glycosyltransferase</fullName>
        <ecNumber evidence="4">2.4.1.-</ecNumber>
    </recommendedName>
</protein>
<reference evidence="5 6" key="1">
    <citation type="submission" date="2020-10" db="EMBL/GenBank/DDBJ databases">
        <title>The Coptis chinensis genome and diversification of protoberbering-type alkaloids.</title>
        <authorList>
            <person name="Wang B."/>
            <person name="Shu S."/>
            <person name="Song C."/>
            <person name="Liu Y."/>
        </authorList>
    </citation>
    <scope>NUCLEOTIDE SEQUENCE [LARGE SCALE GENOMIC DNA]</scope>
    <source>
        <strain evidence="5">HL-2020</strain>
        <tissue evidence="5">Leaf</tissue>
    </source>
</reference>
<evidence type="ECO:0000256" key="3">
    <source>
        <dbReference type="RuleBase" id="RU003718"/>
    </source>
</evidence>
<keyword evidence="3" id="KW-0328">Glycosyltransferase</keyword>
<dbReference type="PANTHER" id="PTHR11926">
    <property type="entry name" value="GLUCOSYL/GLUCURONOSYL TRANSFERASES"/>
    <property type="match status" value="1"/>
</dbReference>